<dbReference type="SUPFAM" id="SSF56059">
    <property type="entry name" value="Glutathione synthetase ATP-binding domain-like"/>
    <property type="match status" value="1"/>
</dbReference>
<dbReference type="GO" id="GO:0004363">
    <property type="term" value="F:glutathione synthase activity"/>
    <property type="evidence" value="ECO:0007669"/>
    <property type="project" value="InterPro"/>
</dbReference>
<dbReference type="Pfam" id="PF02951">
    <property type="entry name" value="GSH-S_N"/>
    <property type="match status" value="1"/>
</dbReference>
<protein>
    <recommendedName>
        <fullName evidence="2">ATP-grasp domain-containing protein</fullName>
    </recommendedName>
</protein>
<keyword evidence="1" id="KW-0547">Nucleotide-binding</keyword>
<dbReference type="Pfam" id="PF02955">
    <property type="entry name" value="GSH-S_ATP"/>
    <property type="match status" value="1"/>
</dbReference>
<dbReference type="InterPro" id="IPR013815">
    <property type="entry name" value="ATP_grasp_subdomain_1"/>
</dbReference>
<feature type="domain" description="ATP-grasp" evidence="2">
    <location>
        <begin position="131"/>
        <end position="317"/>
    </location>
</feature>
<dbReference type="GO" id="GO:0005737">
    <property type="term" value="C:cytoplasm"/>
    <property type="evidence" value="ECO:0007669"/>
    <property type="project" value="TreeGrafter"/>
</dbReference>
<dbReference type="InterPro" id="IPR004218">
    <property type="entry name" value="GSHS_ATP-bd"/>
</dbReference>
<evidence type="ECO:0000313" key="4">
    <source>
        <dbReference type="Proteomes" id="UP000886748"/>
    </source>
</evidence>
<evidence type="ECO:0000256" key="1">
    <source>
        <dbReference type="PROSITE-ProRule" id="PRU00409"/>
    </source>
</evidence>
<dbReference type="InterPro" id="IPR004215">
    <property type="entry name" value="GSHS_N"/>
</dbReference>
<dbReference type="AlphaFoldDB" id="A0A9D1MZ03"/>
<dbReference type="PANTHER" id="PTHR21621:SF4">
    <property type="entry name" value="GLUTATHIONE SYNTHETASE"/>
    <property type="match status" value="1"/>
</dbReference>
<dbReference type="EMBL" id="DVOD01000013">
    <property type="protein sequence ID" value="HIU91792.1"/>
    <property type="molecule type" value="Genomic_DNA"/>
</dbReference>
<sequence length="332" mass="38563">MTSLQQTILFVIDDLELKYFEFNDLVTNFWIIKEFLDRDYEVFIAVKSGLMTEGNVAKTLCWQAYEKDGDIFYKKDEPKKYVIEHFDVVFFRPDPPVDIDYINACSVFDYVDTERTVVINNPIAVKNFNEKFHLNYFPEFAPENIVTASAEEIKAFVREHKKAIIKPLNQCFGGGVYYLDTEERNINTIIKNLTNNGKTMVMVQRYLEGAVHGDKRILIVGEHVFDECIRKLPGKDDFKFSEHSDKYFETTHLTAEEKEMAQKVAKHLNAVELYMVGLDVADGKIMEINVTSPCYFIREINSHNNERFQDVLMEKLINLIELKQGKIPATVC</sequence>
<organism evidence="3 4">
    <name type="scientific">Candidatus Limenecus avicola</name>
    <dbReference type="NCBI Taxonomy" id="2840847"/>
    <lineage>
        <taxon>Bacteria</taxon>
        <taxon>Bacillati</taxon>
        <taxon>Bacillota</taxon>
        <taxon>Clostridia</taxon>
        <taxon>Eubacteriales</taxon>
        <taxon>Clostridiaceae</taxon>
        <taxon>Clostridiaceae incertae sedis</taxon>
        <taxon>Candidatus Limenecus</taxon>
    </lineage>
</organism>
<dbReference type="PROSITE" id="PS50975">
    <property type="entry name" value="ATP_GRASP"/>
    <property type="match status" value="1"/>
</dbReference>
<name>A0A9D1MZ03_9CLOT</name>
<dbReference type="Gene3D" id="3.30.1490.20">
    <property type="entry name" value="ATP-grasp fold, A domain"/>
    <property type="match status" value="1"/>
</dbReference>
<evidence type="ECO:0000259" key="2">
    <source>
        <dbReference type="PROSITE" id="PS50975"/>
    </source>
</evidence>
<dbReference type="Proteomes" id="UP000886748">
    <property type="component" value="Unassembled WGS sequence"/>
</dbReference>
<dbReference type="GO" id="GO:0005524">
    <property type="term" value="F:ATP binding"/>
    <property type="evidence" value="ECO:0007669"/>
    <property type="project" value="UniProtKB-UniRule"/>
</dbReference>
<dbReference type="InterPro" id="IPR011761">
    <property type="entry name" value="ATP-grasp"/>
</dbReference>
<comment type="caution">
    <text evidence="3">The sequence shown here is derived from an EMBL/GenBank/DDBJ whole genome shotgun (WGS) entry which is preliminary data.</text>
</comment>
<dbReference type="GO" id="GO:0046872">
    <property type="term" value="F:metal ion binding"/>
    <property type="evidence" value="ECO:0007669"/>
    <property type="project" value="InterPro"/>
</dbReference>
<dbReference type="InterPro" id="IPR016185">
    <property type="entry name" value="PreATP-grasp_dom_sf"/>
</dbReference>
<accession>A0A9D1MZ03</accession>
<reference evidence="3" key="2">
    <citation type="journal article" date="2021" name="PeerJ">
        <title>Extensive microbial diversity within the chicken gut microbiome revealed by metagenomics and culture.</title>
        <authorList>
            <person name="Gilroy R."/>
            <person name="Ravi A."/>
            <person name="Getino M."/>
            <person name="Pursley I."/>
            <person name="Horton D.L."/>
            <person name="Alikhan N.F."/>
            <person name="Baker D."/>
            <person name="Gharbi K."/>
            <person name="Hall N."/>
            <person name="Watson M."/>
            <person name="Adriaenssens E.M."/>
            <person name="Foster-Nyarko E."/>
            <person name="Jarju S."/>
            <person name="Secka A."/>
            <person name="Antonio M."/>
            <person name="Oren A."/>
            <person name="Chaudhuri R.R."/>
            <person name="La Ragione R."/>
            <person name="Hildebrand F."/>
            <person name="Pallen M.J."/>
        </authorList>
    </citation>
    <scope>NUCLEOTIDE SEQUENCE</scope>
    <source>
        <strain evidence="3">CHK154-7741</strain>
    </source>
</reference>
<keyword evidence="1" id="KW-0067">ATP-binding</keyword>
<reference evidence="3" key="1">
    <citation type="submission" date="2020-10" db="EMBL/GenBank/DDBJ databases">
        <authorList>
            <person name="Gilroy R."/>
        </authorList>
    </citation>
    <scope>NUCLEOTIDE SEQUENCE</scope>
    <source>
        <strain evidence="3">CHK154-7741</strain>
    </source>
</reference>
<dbReference type="SUPFAM" id="SSF52440">
    <property type="entry name" value="PreATP-grasp domain"/>
    <property type="match status" value="1"/>
</dbReference>
<proteinExistence type="predicted"/>
<gene>
    <name evidence="3" type="ORF">IAD26_01515</name>
</gene>
<evidence type="ECO:0000313" key="3">
    <source>
        <dbReference type="EMBL" id="HIU91792.1"/>
    </source>
</evidence>
<dbReference type="Gene3D" id="3.40.50.20">
    <property type="match status" value="1"/>
</dbReference>
<dbReference type="Gene3D" id="3.30.470.20">
    <property type="entry name" value="ATP-grasp fold, B domain"/>
    <property type="match status" value="1"/>
</dbReference>
<dbReference type="PANTHER" id="PTHR21621">
    <property type="entry name" value="RIBOSOMAL PROTEIN S6 MODIFICATION PROTEIN"/>
    <property type="match status" value="1"/>
</dbReference>